<keyword evidence="5 7" id="KW-0904">Protein phosphatase</keyword>
<gene>
    <name evidence="10" type="ORF">chiPu_0010566</name>
</gene>
<feature type="compositionally biased region" description="Polar residues" evidence="8">
    <location>
        <begin position="149"/>
        <end position="159"/>
    </location>
</feature>
<dbReference type="InterPro" id="IPR001763">
    <property type="entry name" value="Rhodanese-like_dom"/>
</dbReference>
<dbReference type="GO" id="GO:0010971">
    <property type="term" value="P:positive regulation of G2/M transition of mitotic cell cycle"/>
    <property type="evidence" value="ECO:0007669"/>
    <property type="project" value="TreeGrafter"/>
</dbReference>
<dbReference type="SMART" id="SM00450">
    <property type="entry name" value="RHOD"/>
    <property type="match status" value="1"/>
</dbReference>
<evidence type="ECO:0000256" key="4">
    <source>
        <dbReference type="ARBA" id="ARBA00022801"/>
    </source>
</evidence>
<dbReference type="InterPro" id="IPR000751">
    <property type="entry name" value="MPI_Phosphatase"/>
</dbReference>
<evidence type="ECO:0000256" key="3">
    <source>
        <dbReference type="ARBA" id="ARBA00022776"/>
    </source>
</evidence>
<evidence type="ECO:0000256" key="6">
    <source>
        <dbReference type="ARBA" id="ARBA00023306"/>
    </source>
</evidence>
<evidence type="ECO:0000256" key="5">
    <source>
        <dbReference type="ARBA" id="ARBA00022912"/>
    </source>
</evidence>
<comment type="similarity">
    <text evidence="1 7">Belongs to the MPI phosphatase family.</text>
</comment>
<reference evidence="10 11" key="1">
    <citation type="journal article" date="2018" name="Nat. Ecol. Evol.">
        <title>Shark genomes provide insights into elasmobranch evolution and the origin of vertebrates.</title>
        <authorList>
            <person name="Hara Y"/>
            <person name="Yamaguchi K"/>
            <person name="Onimaru K"/>
            <person name="Kadota M"/>
            <person name="Koyanagi M"/>
            <person name="Keeley SD"/>
            <person name="Tatsumi K"/>
            <person name="Tanaka K"/>
            <person name="Motone F"/>
            <person name="Kageyama Y"/>
            <person name="Nozu R"/>
            <person name="Adachi N"/>
            <person name="Nishimura O"/>
            <person name="Nakagawa R"/>
            <person name="Tanegashima C"/>
            <person name="Kiyatake I"/>
            <person name="Matsumoto R"/>
            <person name="Murakumo K"/>
            <person name="Nishida K"/>
            <person name="Terakita A"/>
            <person name="Kuratani S"/>
            <person name="Sato K"/>
            <person name="Hyodo S Kuraku.S."/>
        </authorList>
    </citation>
    <scope>NUCLEOTIDE SEQUENCE [LARGE SCALE GENOMIC DNA]</scope>
</reference>
<protein>
    <recommendedName>
        <fullName evidence="7">M-phase inducer phosphatase</fullName>
        <ecNumber evidence="7">3.1.3.48</ecNumber>
    </recommendedName>
</protein>
<evidence type="ECO:0000256" key="2">
    <source>
        <dbReference type="ARBA" id="ARBA00022618"/>
    </source>
</evidence>
<dbReference type="GO" id="GO:0000086">
    <property type="term" value="P:G2/M transition of mitotic cell cycle"/>
    <property type="evidence" value="ECO:0007669"/>
    <property type="project" value="TreeGrafter"/>
</dbReference>
<dbReference type="InterPro" id="IPR036873">
    <property type="entry name" value="Rhodanese-like_dom_sf"/>
</dbReference>
<evidence type="ECO:0000256" key="7">
    <source>
        <dbReference type="RuleBase" id="RU368028"/>
    </source>
</evidence>
<feature type="domain" description="Rhodanese" evidence="9">
    <location>
        <begin position="463"/>
        <end position="567"/>
    </location>
</feature>
<dbReference type="GO" id="GO:0110032">
    <property type="term" value="P:positive regulation of G2/MI transition of meiotic cell cycle"/>
    <property type="evidence" value="ECO:0007669"/>
    <property type="project" value="TreeGrafter"/>
</dbReference>
<dbReference type="EC" id="3.1.3.48" evidence="7"/>
<dbReference type="Pfam" id="PF06617">
    <property type="entry name" value="M-inducer_phosp"/>
    <property type="match status" value="1"/>
</dbReference>
<keyword evidence="11" id="KW-1185">Reference proteome</keyword>
<keyword evidence="6 7" id="KW-0131">Cell cycle</keyword>
<name>A0A401SP04_CHIPU</name>
<dbReference type="EMBL" id="BEZZ01000413">
    <property type="protein sequence ID" value="GCC32106.1"/>
    <property type="molecule type" value="Genomic_DNA"/>
</dbReference>
<dbReference type="PANTHER" id="PTHR10828">
    <property type="entry name" value="M-PHASE INDUCER PHOSPHATASE DUAL SPECIFICITY PHOSPHATASE CDC25"/>
    <property type="match status" value="1"/>
</dbReference>
<feature type="region of interest" description="Disordered" evidence="8">
    <location>
        <begin position="365"/>
        <end position="397"/>
    </location>
</feature>
<evidence type="ECO:0000313" key="10">
    <source>
        <dbReference type="EMBL" id="GCC32106.1"/>
    </source>
</evidence>
<evidence type="ECO:0000259" key="9">
    <source>
        <dbReference type="PROSITE" id="PS50206"/>
    </source>
</evidence>
<dbReference type="Proteomes" id="UP000287033">
    <property type="component" value="Unassembled WGS sequence"/>
</dbReference>
<dbReference type="PROSITE" id="PS50206">
    <property type="entry name" value="RHODANESE_3"/>
    <property type="match status" value="1"/>
</dbReference>
<comment type="catalytic activity">
    <reaction evidence="7">
        <text>O-phospho-L-tyrosyl-[protein] + H2O = L-tyrosyl-[protein] + phosphate</text>
        <dbReference type="Rhea" id="RHEA:10684"/>
        <dbReference type="Rhea" id="RHEA-COMP:10136"/>
        <dbReference type="Rhea" id="RHEA-COMP:20101"/>
        <dbReference type="ChEBI" id="CHEBI:15377"/>
        <dbReference type="ChEBI" id="CHEBI:43474"/>
        <dbReference type="ChEBI" id="CHEBI:46858"/>
        <dbReference type="ChEBI" id="CHEBI:61978"/>
        <dbReference type="EC" id="3.1.3.48"/>
    </reaction>
</comment>
<dbReference type="AlphaFoldDB" id="A0A401SP04"/>
<dbReference type="GO" id="GO:0051301">
    <property type="term" value="P:cell division"/>
    <property type="evidence" value="ECO:0007669"/>
    <property type="project" value="UniProtKB-UniRule"/>
</dbReference>
<keyword evidence="3 7" id="KW-0498">Mitosis</keyword>
<comment type="caution">
    <text evidence="10">The sequence shown here is derived from an EMBL/GenBank/DDBJ whole genome shotgun (WGS) entry which is preliminary data.</text>
</comment>
<dbReference type="PANTHER" id="PTHR10828:SF64">
    <property type="entry name" value="M-PHASE INDUCER PHOSPHATASE 3"/>
    <property type="match status" value="1"/>
</dbReference>
<feature type="compositionally biased region" description="Low complexity" evidence="8">
    <location>
        <begin position="119"/>
        <end position="138"/>
    </location>
</feature>
<comment type="function">
    <text evidence="7">Tyrosine protein phosphatase which functions as a dosage-dependent inducer of mitotic progression.</text>
</comment>
<proteinExistence type="inferred from homology"/>
<feature type="compositionally biased region" description="Basic and acidic residues" evidence="8">
    <location>
        <begin position="365"/>
        <end position="375"/>
    </location>
</feature>
<dbReference type="SUPFAM" id="SSF52821">
    <property type="entry name" value="Rhodanese/Cell cycle control phosphatase"/>
    <property type="match status" value="1"/>
</dbReference>
<dbReference type="GO" id="GO:0004725">
    <property type="term" value="F:protein tyrosine phosphatase activity"/>
    <property type="evidence" value="ECO:0007669"/>
    <property type="project" value="UniProtKB-UniRule"/>
</dbReference>
<organism evidence="10 11">
    <name type="scientific">Chiloscyllium punctatum</name>
    <name type="common">Brownbanded bambooshark</name>
    <name type="synonym">Hemiscyllium punctatum</name>
    <dbReference type="NCBI Taxonomy" id="137246"/>
    <lineage>
        <taxon>Eukaryota</taxon>
        <taxon>Metazoa</taxon>
        <taxon>Chordata</taxon>
        <taxon>Craniata</taxon>
        <taxon>Vertebrata</taxon>
        <taxon>Chondrichthyes</taxon>
        <taxon>Elasmobranchii</taxon>
        <taxon>Galeomorphii</taxon>
        <taxon>Galeoidea</taxon>
        <taxon>Orectolobiformes</taxon>
        <taxon>Hemiscylliidae</taxon>
        <taxon>Chiloscyllium</taxon>
    </lineage>
</organism>
<dbReference type="Pfam" id="PF00581">
    <property type="entry name" value="Rhodanese"/>
    <property type="match status" value="1"/>
</dbReference>
<dbReference type="CDD" id="cd01530">
    <property type="entry name" value="Cdc25"/>
    <property type="match status" value="1"/>
</dbReference>
<evidence type="ECO:0000313" key="11">
    <source>
        <dbReference type="Proteomes" id="UP000287033"/>
    </source>
</evidence>
<evidence type="ECO:0000256" key="8">
    <source>
        <dbReference type="SAM" id="MobiDB-lite"/>
    </source>
</evidence>
<dbReference type="PRINTS" id="PR00716">
    <property type="entry name" value="MPIPHPHTASE"/>
</dbReference>
<dbReference type="STRING" id="137246.A0A401SP04"/>
<dbReference type="OrthoDB" id="26523at2759"/>
<keyword evidence="2 7" id="KW-0132">Cell division</keyword>
<evidence type="ECO:0000256" key="1">
    <source>
        <dbReference type="ARBA" id="ARBA00011065"/>
    </source>
</evidence>
<dbReference type="FunFam" id="3.40.250.10:FF:000004">
    <property type="entry name" value="M-phase inducer phosphatase 1 isoform X1"/>
    <property type="match status" value="1"/>
</dbReference>
<dbReference type="GO" id="GO:0005634">
    <property type="term" value="C:nucleus"/>
    <property type="evidence" value="ECO:0007669"/>
    <property type="project" value="TreeGrafter"/>
</dbReference>
<sequence>MYVQAGTGSQQTHLLCNGRDGRLDPAYPPTTWVLIDRLRIQSDRPVRPAVDQTRRTGGGLAALSVETSGLDLLTSEGVIVMMDECEDVSMALSPDFCPSFRLGSRKLLSVIQDTSMPFSPVPTTSPSCTVNTSNVSSSGETPRRCLDMSNLSNGSETSTSPDYVGRGLCLDSPSLTDASEFKLPTGRAQPLLPKILCSSPMFSVSGHQSLVQDHADFQSLGHNKENEVEWLKPPISRTPMIPLEDPGVCGTESSKPSVPDFEMAGAGSPMWTESLGLDDPMNIDGVCGAFSELSQRDTEGNPRVTMSSSMAALFTSDLMNQTTSMSTVSVIDSVHEKVPVCRSRPGLFRSPSLPERLHRPFLKRLERAGEMDPPVKSKRQKSLDSSLEDEDQERGGSRFLSQAVTTSNVDVTKLLGEERNAVELIGNFSKVYALPTVMGKHGDLKYISPETMVKVLCGEYDHVLEGCCIVDCRYPYEFEGGHIRGALNLHKADDCVDYFFKKPIVPSSDAKRLIIVFHCEFSSERGPKMCRLVREEDRTLNEYPNLYYPELYILKGGYKAFFPQFVNYCDPPRYCPMDHEAFQEEMLKLRRKSKSWAGERRRRDLLSRLRKM</sequence>
<feature type="region of interest" description="Disordered" evidence="8">
    <location>
        <begin position="119"/>
        <end position="159"/>
    </location>
</feature>
<keyword evidence="4 7" id="KW-0378">Hydrolase</keyword>
<dbReference type="Gene3D" id="3.40.250.10">
    <property type="entry name" value="Rhodanese-like domain"/>
    <property type="match status" value="1"/>
</dbReference>
<accession>A0A401SP04</accession>
<dbReference type="GO" id="GO:0005737">
    <property type="term" value="C:cytoplasm"/>
    <property type="evidence" value="ECO:0007669"/>
    <property type="project" value="TreeGrafter"/>
</dbReference>